<keyword evidence="2" id="KW-0805">Transcription regulation</keyword>
<dbReference type="PANTHER" id="PTHR30537">
    <property type="entry name" value="HTH-TYPE TRANSCRIPTIONAL REGULATOR"/>
    <property type="match status" value="1"/>
</dbReference>
<accession>A0ABV7M137</accession>
<comment type="caution">
    <text evidence="6">The sequence shown here is derived from an EMBL/GenBank/DDBJ whole genome shotgun (WGS) entry which is preliminary data.</text>
</comment>
<dbReference type="SUPFAM" id="SSF53850">
    <property type="entry name" value="Periplasmic binding protein-like II"/>
    <property type="match status" value="1"/>
</dbReference>
<dbReference type="InterPro" id="IPR036388">
    <property type="entry name" value="WH-like_DNA-bd_sf"/>
</dbReference>
<proteinExistence type="inferred from homology"/>
<sequence length="303" mass="33453">MNRKPSLDDIQALTLIAGYGSFRRAADELGLSPSTLSHQMRTLEQELGVRLLHRTTRSVSPTQAGERLIARMQPVLQDFNTALEAIDDERGRPSGELRINASEIAARVLLESIVPSFLARYPEVSLDLVTEGRLIDIVEAGFDAGVRLAESVPQDMIAIPFGGDTRFISVASPGYVAQHGSPKTPEELQNHACIRQRMPSGKRYRWEFERRGQEKVIDVPGVLTLDHPGLMADAAARGLGVAYLAEHVVRDRLERGELITLLDDWCPPIPGLCLYYSGHRHVPAGLRAFIDELKITLTGHPAQ</sequence>
<feature type="domain" description="HTH lysR-type" evidence="5">
    <location>
        <begin position="5"/>
        <end position="62"/>
    </location>
</feature>
<keyword evidence="3" id="KW-0238">DNA-binding</keyword>
<dbReference type="PANTHER" id="PTHR30537:SF1">
    <property type="entry name" value="HTH-TYPE TRANSCRIPTIONAL REGULATOR PGRR"/>
    <property type="match status" value="1"/>
</dbReference>
<dbReference type="PROSITE" id="PS50931">
    <property type="entry name" value="HTH_LYSR"/>
    <property type="match status" value="1"/>
</dbReference>
<evidence type="ECO:0000256" key="2">
    <source>
        <dbReference type="ARBA" id="ARBA00023015"/>
    </source>
</evidence>
<dbReference type="EMBL" id="JBHRUH010000015">
    <property type="protein sequence ID" value="MFC3292364.1"/>
    <property type="molecule type" value="Genomic_DNA"/>
</dbReference>
<dbReference type="SUPFAM" id="SSF46785">
    <property type="entry name" value="Winged helix' DNA-binding domain"/>
    <property type="match status" value="1"/>
</dbReference>
<dbReference type="Gene3D" id="3.40.190.290">
    <property type="match status" value="1"/>
</dbReference>
<reference evidence="7" key="1">
    <citation type="journal article" date="2019" name="Int. J. Syst. Evol. Microbiol.">
        <title>The Global Catalogue of Microorganisms (GCM) 10K type strain sequencing project: providing services to taxonomists for standard genome sequencing and annotation.</title>
        <authorList>
            <consortium name="The Broad Institute Genomics Platform"/>
            <consortium name="The Broad Institute Genome Sequencing Center for Infectious Disease"/>
            <person name="Wu L."/>
            <person name="Ma J."/>
        </authorList>
    </citation>
    <scope>NUCLEOTIDE SEQUENCE [LARGE SCALE GENOMIC DNA]</scope>
    <source>
        <strain evidence="7">KCTC 12847</strain>
    </source>
</reference>
<evidence type="ECO:0000256" key="4">
    <source>
        <dbReference type="ARBA" id="ARBA00023163"/>
    </source>
</evidence>
<gene>
    <name evidence="6" type="ORF">ACFOEI_09790</name>
</gene>
<evidence type="ECO:0000259" key="5">
    <source>
        <dbReference type="PROSITE" id="PS50931"/>
    </source>
</evidence>
<evidence type="ECO:0000313" key="7">
    <source>
        <dbReference type="Proteomes" id="UP001595640"/>
    </source>
</evidence>
<dbReference type="Pfam" id="PF00126">
    <property type="entry name" value="HTH_1"/>
    <property type="match status" value="1"/>
</dbReference>
<name>A0ABV7M137_9GAMM</name>
<comment type="similarity">
    <text evidence="1">Belongs to the LysR transcriptional regulatory family.</text>
</comment>
<dbReference type="InterPro" id="IPR036390">
    <property type="entry name" value="WH_DNA-bd_sf"/>
</dbReference>
<keyword evidence="7" id="KW-1185">Reference proteome</keyword>
<evidence type="ECO:0000313" key="6">
    <source>
        <dbReference type="EMBL" id="MFC3292364.1"/>
    </source>
</evidence>
<keyword evidence="4" id="KW-0804">Transcription</keyword>
<organism evidence="6 7">
    <name type="scientific">Modicisalibacter luteus</name>
    <dbReference type="NCBI Taxonomy" id="453962"/>
    <lineage>
        <taxon>Bacteria</taxon>
        <taxon>Pseudomonadati</taxon>
        <taxon>Pseudomonadota</taxon>
        <taxon>Gammaproteobacteria</taxon>
        <taxon>Oceanospirillales</taxon>
        <taxon>Halomonadaceae</taxon>
        <taxon>Modicisalibacter</taxon>
    </lineage>
</organism>
<dbReference type="RefSeq" id="WP_026300379.1">
    <property type="nucleotide sequence ID" value="NZ_BMXD01000002.1"/>
</dbReference>
<dbReference type="Proteomes" id="UP001595640">
    <property type="component" value="Unassembled WGS sequence"/>
</dbReference>
<dbReference type="InterPro" id="IPR058163">
    <property type="entry name" value="LysR-type_TF_proteobact-type"/>
</dbReference>
<evidence type="ECO:0000256" key="1">
    <source>
        <dbReference type="ARBA" id="ARBA00009437"/>
    </source>
</evidence>
<dbReference type="Pfam" id="PF03466">
    <property type="entry name" value="LysR_substrate"/>
    <property type="match status" value="1"/>
</dbReference>
<dbReference type="Gene3D" id="1.10.10.10">
    <property type="entry name" value="Winged helix-like DNA-binding domain superfamily/Winged helix DNA-binding domain"/>
    <property type="match status" value="1"/>
</dbReference>
<dbReference type="InterPro" id="IPR005119">
    <property type="entry name" value="LysR_subst-bd"/>
</dbReference>
<evidence type="ECO:0000256" key="3">
    <source>
        <dbReference type="ARBA" id="ARBA00023125"/>
    </source>
</evidence>
<dbReference type="CDD" id="cd08474">
    <property type="entry name" value="PBP2_CrgA_like_5"/>
    <property type="match status" value="1"/>
</dbReference>
<protein>
    <submittedName>
        <fullName evidence="6">LysR family transcriptional regulator</fullName>
    </submittedName>
</protein>
<dbReference type="InterPro" id="IPR000847">
    <property type="entry name" value="LysR_HTH_N"/>
</dbReference>